<comment type="caution">
    <text evidence="1">The sequence shown here is derived from an EMBL/GenBank/DDBJ whole genome shotgun (WGS) entry which is preliminary data.</text>
</comment>
<gene>
    <name evidence="1" type="ORF">BD293_0020</name>
</gene>
<keyword evidence="2" id="KW-1185">Reference proteome</keyword>
<protein>
    <submittedName>
        <fullName evidence="1">Uncharacterized protein</fullName>
    </submittedName>
</protein>
<evidence type="ECO:0000313" key="1">
    <source>
        <dbReference type="EMBL" id="TQM91469.1"/>
    </source>
</evidence>
<reference evidence="1 2" key="1">
    <citation type="submission" date="2019-06" db="EMBL/GenBank/DDBJ databases">
        <title>Genomic Encyclopedia of Archaeal and Bacterial Type Strains, Phase II (KMG-II): from individual species to whole genera.</title>
        <authorList>
            <person name="Goeker M."/>
        </authorList>
    </citation>
    <scope>NUCLEOTIDE SEQUENCE [LARGE SCALE GENOMIC DNA]</scope>
    <source>
        <strain evidence="1 2">DSM 18423</strain>
    </source>
</reference>
<accession>A0A543K8R2</accession>
<dbReference type="EMBL" id="VFPT01000001">
    <property type="protein sequence ID" value="TQM91469.1"/>
    <property type="molecule type" value="Genomic_DNA"/>
</dbReference>
<dbReference type="AlphaFoldDB" id="A0A543K8R2"/>
<proteinExistence type="predicted"/>
<organism evidence="1 2">
    <name type="scientific">Roseinatronobacter monicus</name>
    <dbReference type="NCBI Taxonomy" id="393481"/>
    <lineage>
        <taxon>Bacteria</taxon>
        <taxon>Pseudomonadati</taxon>
        <taxon>Pseudomonadota</taxon>
        <taxon>Alphaproteobacteria</taxon>
        <taxon>Rhodobacterales</taxon>
        <taxon>Paracoccaceae</taxon>
        <taxon>Roseinatronobacter</taxon>
    </lineage>
</organism>
<dbReference type="RefSeq" id="WP_170207015.1">
    <property type="nucleotide sequence ID" value="NZ_VFPT01000001.1"/>
</dbReference>
<dbReference type="Proteomes" id="UP000320582">
    <property type="component" value="Unassembled WGS sequence"/>
</dbReference>
<evidence type="ECO:0000313" key="2">
    <source>
        <dbReference type="Proteomes" id="UP000320582"/>
    </source>
</evidence>
<name>A0A543K8R2_9RHOB</name>
<sequence>MKRSKHKSARQPKAKKEVLRFPRNQIPLPPHPAFIALVQVLARAEARARILRDDFNED</sequence>